<dbReference type="PANTHER" id="PTHR47151:SF2">
    <property type="entry name" value="AMINO ACID BINDING PROTEIN"/>
    <property type="match status" value="1"/>
</dbReference>
<proteinExistence type="inferred from homology"/>
<evidence type="ECO:0000313" key="4">
    <source>
        <dbReference type="EMBL" id="RJF72642.1"/>
    </source>
</evidence>
<dbReference type="SUPFAM" id="SSF53822">
    <property type="entry name" value="Periplasmic binding protein-like I"/>
    <property type="match status" value="1"/>
</dbReference>
<organism evidence="4 5">
    <name type="scientific">Deinococcus cavernae</name>
    <dbReference type="NCBI Taxonomy" id="2320857"/>
    <lineage>
        <taxon>Bacteria</taxon>
        <taxon>Thermotogati</taxon>
        <taxon>Deinococcota</taxon>
        <taxon>Deinococci</taxon>
        <taxon>Deinococcales</taxon>
        <taxon>Deinococcaceae</taxon>
        <taxon>Deinococcus</taxon>
    </lineage>
</organism>
<comment type="caution">
    <text evidence="4">The sequence shown here is derived from an EMBL/GenBank/DDBJ whole genome shotgun (WGS) entry which is preliminary data.</text>
</comment>
<comment type="similarity">
    <text evidence="1">Belongs to the leucine-binding protein family.</text>
</comment>
<evidence type="ECO:0000313" key="5">
    <source>
        <dbReference type="Proteomes" id="UP000286287"/>
    </source>
</evidence>
<feature type="domain" description="Leucine-binding protein" evidence="3">
    <location>
        <begin position="6"/>
        <end position="358"/>
    </location>
</feature>
<evidence type="ECO:0000256" key="1">
    <source>
        <dbReference type="ARBA" id="ARBA00010062"/>
    </source>
</evidence>
<dbReference type="Gene3D" id="3.40.50.2300">
    <property type="match status" value="2"/>
</dbReference>
<dbReference type="PANTHER" id="PTHR47151">
    <property type="entry name" value="LEU/ILE/VAL-BINDING ABC TRANSPORTER SUBUNIT"/>
    <property type="match status" value="1"/>
</dbReference>
<gene>
    <name evidence="4" type="ORF">D3875_14930</name>
</gene>
<dbReference type="AlphaFoldDB" id="A0A418V9B5"/>
<protein>
    <submittedName>
        <fullName evidence="4">Branched-chain amino acid ABC transporter substrate-binding protein</fullName>
    </submittedName>
</protein>
<name>A0A418V9B5_9DEIO</name>
<dbReference type="EMBL" id="QYUJ01000014">
    <property type="protein sequence ID" value="RJF72642.1"/>
    <property type="molecule type" value="Genomic_DNA"/>
</dbReference>
<dbReference type="InterPro" id="IPR028082">
    <property type="entry name" value="Peripla_BP_I"/>
</dbReference>
<reference evidence="4 5" key="1">
    <citation type="submission" date="2018-09" db="EMBL/GenBank/DDBJ databases">
        <authorList>
            <person name="Zhu H."/>
        </authorList>
    </citation>
    <scope>NUCLEOTIDE SEQUENCE [LARGE SCALE GENOMIC DNA]</scope>
    <source>
        <strain evidence="4 5">K2S05-167</strain>
    </source>
</reference>
<dbReference type="OrthoDB" id="57337at2"/>
<dbReference type="Proteomes" id="UP000286287">
    <property type="component" value="Unassembled WGS sequence"/>
</dbReference>
<dbReference type="Pfam" id="PF13458">
    <property type="entry name" value="Peripla_BP_6"/>
    <property type="match status" value="1"/>
</dbReference>
<keyword evidence="5" id="KW-1185">Reference proteome</keyword>
<evidence type="ECO:0000256" key="2">
    <source>
        <dbReference type="ARBA" id="ARBA00022729"/>
    </source>
</evidence>
<evidence type="ECO:0000259" key="3">
    <source>
        <dbReference type="Pfam" id="PF13458"/>
    </source>
</evidence>
<accession>A0A418V9B5</accession>
<dbReference type="CDD" id="cd06342">
    <property type="entry name" value="PBP1_ABC_LIVBP-like"/>
    <property type="match status" value="1"/>
</dbReference>
<keyword evidence="2" id="KW-0732">Signal</keyword>
<sequence length="374" mass="39041">MAQAATIRIASVSPLSGSLAPIGSEVKRGAELAVQQQQRAFRALGYDLELVAMDDQASASNATPLAKKMMDDPSLLGVVGALNSSVTNVLGGALAPSSLALISPASTNTGLSENGWNNFSRLVAPDSAQAVAAVKYMLEELKARKVFIVSDNTAYGNGLSKTVQVNLKKNNLTLSGYMGASNAQQVSSAVKAIKAASPDVVYYGGTDDNGSQLVKALRGAGVKAVFMGGDGLDSPSFVERAGSAAAGVVYSTGFGPIDPVTGRQYIRLYQAAYKEQASGVSAYAYDSTVVLLEAIKTLLEQGKMPTRAQVSRAVRQVKLDGCRSDLPVCTTISGPVAFDDRGERERSRVYIVTLNSKGVSEITTVKTVTAASLR</sequence>
<dbReference type="InterPro" id="IPR028081">
    <property type="entry name" value="Leu-bd"/>
</dbReference>